<keyword evidence="2" id="KW-1185">Reference proteome</keyword>
<dbReference type="Gene3D" id="1.10.132.120">
    <property type="match status" value="1"/>
</dbReference>
<protein>
    <recommendedName>
        <fullName evidence="3">DNA-binding protein</fullName>
    </recommendedName>
</protein>
<evidence type="ECO:0008006" key="3">
    <source>
        <dbReference type="Google" id="ProtNLM"/>
    </source>
</evidence>
<dbReference type="RefSeq" id="WP_119077616.1">
    <property type="nucleotide sequence ID" value="NZ_CP029600.1"/>
</dbReference>
<dbReference type="SUPFAM" id="SSF56349">
    <property type="entry name" value="DNA breaking-rejoining enzymes"/>
    <property type="match status" value="1"/>
</dbReference>
<reference evidence="1 2" key="1">
    <citation type="submission" date="2018-05" db="EMBL/GenBank/DDBJ databases">
        <title>Chitinophaga sp. nov., isolated from rhizosphere soil of Alhagi.</title>
        <authorList>
            <person name="Liu Y."/>
        </authorList>
    </citation>
    <scope>NUCLEOTIDE SEQUENCE [LARGE SCALE GENOMIC DNA]</scope>
    <source>
        <strain evidence="1 2">T22</strain>
    </source>
</reference>
<accession>A0ABM6WBV4</accession>
<evidence type="ECO:0000313" key="2">
    <source>
        <dbReference type="Proteomes" id="UP000246099"/>
    </source>
</evidence>
<dbReference type="EMBL" id="CP029600">
    <property type="protein sequence ID" value="AWO01403.1"/>
    <property type="molecule type" value="Genomic_DNA"/>
</dbReference>
<organism evidence="1 2">
    <name type="scientific">Chitinophaga alhagiae</name>
    <dbReference type="NCBI Taxonomy" id="2203219"/>
    <lineage>
        <taxon>Bacteria</taxon>
        <taxon>Pseudomonadati</taxon>
        <taxon>Bacteroidota</taxon>
        <taxon>Chitinophagia</taxon>
        <taxon>Chitinophagales</taxon>
        <taxon>Chitinophagaceae</taxon>
        <taxon>Chitinophaga</taxon>
    </lineage>
</organism>
<name>A0ABM6WBV4_9BACT</name>
<dbReference type="InterPro" id="IPR011010">
    <property type="entry name" value="DNA_brk_join_enz"/>
</dbReference>
<dbReference type="Proteomes" id="UP000246099">
    <property type="component" value="Chromosome"/>
</dbReference>
<sequence>MVEVTDTVAKKLGNTRAVCKKYYIHPRLFEWYESGALEKYTVGGVNEKALLTILAAKEKKQERR</sequence>
<evidence type="ECO:0000313" key="1">
    <source>
        <dbReference type="EMBL" id="AWO01403.1"/>
    </source>
</evidence>
<gene>
    <name evidence="1" type="ORF">DLD77_06705</name>
</gene>
<proteinExistence type="predicted"/>